<dbReference type="Proteomes" id="UP000472372">
    <property type="component" value="Chromosome 10"/>
</dbReference>
<evidence type="ECO:0000259" key="6">
    <source>
        <dbReference type="Pfam" id="PF20684"/>
    </source>
</evidence>
<organism evidence="7 8">
    <name type="scientific">Pyrenophora teres f. teres</name>
    <dbReference type="NCBI Taxonomy" id="97479"/>
    <lineage>
        <taxon>Eukaryota</taxon>
        <taxon>Fungi</taxon>
        <taxon>Dikarya</taxon>
        <taxon>Ascomycota</taxon>
        <taxon>Pezizomycotina</taxon>
        <taxon>Dothideomycetes</taxon>
        <taxon>Pleosporomycetidae</taxon>
        <taxon>Pleosporales</taxon>
        <taxon>Pleosporineae</taxon>
        <taxon>Pleosporaceae</taxon>
        <taxon>Pyrenophora</taxon>
    </lineage>
</organism>
<evidence type="ECO:0000256" key="2">
    <source>
        <dbReference type="ARBA" id="ARBA00022692"/>
    </source>
</evidence>
<dbReference type="PANTHER" id="PTHR33048:SF146">
    <property type="entry name" value="INTEGRAL MEMBRANE PROTEIN"/>
    <property type="match status" value="1"/>
</dbReference>
<keyword evidence="2" id="KW-0812">Transmembrane</keyword>
<evidence type="ECO:0000256" key="1">
    <source>
        <dbReference type="ARBA" id="ARBA00004141"/>
    </source>
</evidence>
<evidence type="ECO:0000256" key="3">
    <source>
        <dbReference type="ARBA" id="ARBA00022989"/>
    </source>
</evidence>
<dbReference type="InterPro" id="IPR049326">
    <property type="entry name" value="Rhodopsin_dom_fungi"/>
</dbReference>
<dbReference type="AlphaFoldDB" id="A0A6S6WEQ9"/>
<accession>A0A6S6WEQ9</accession>
<keyword evidence="4" id="KW-0472">Membrane</keyword>
<dbReference type="Pfam" id="PF20684">
    <property type="entry name" value="Fung_rhodopsin"/>
    <property type="match status" value="1"/>
</dbReference>
<dbReference type="GO" id="GO:0016020">
    <property type="term" value="C:membrane"/>
    <property type="evidence" value="ECO:0007669"/>
    <property type="project" value="UniProtKB-SubCell"/>
</dbReference>
<gene>
    <name evidence="7" type="ORF">PTTW11_10206</name>
</gene>
<proteinExistence type="inferred from homology"/>
<protein>
    <recommendedName>
        <fullName evidence="6">Rhodopsin domain-containing protein</fullName>
    </recommendedName>
</protein>
<feature type="domain" description="Rhodopsin" evidence="6">
    <location>
        <begin position="37"/>
        <end position="274"/>
    </location>
</feature>
<reference evidence="7" key="1">
    <citation type="submission" date="2021-02" db="EMBL/GenBank/DDBJ databases">
        <authorList>
            <person name="Syme A R."/>
            <person name="Syme A R."/>
            <person name="Moolhuijzen P."/>
        </authorList>
    </citation>
    <scope>NUCLEOTIDE SEQUENCE</scope>
    <source>
        <strain evidence="7">W1-1</strain>
    </source>
</reference>
<comment type="similarity">
    <text evidence="5">Belongs to the SAT4 family.</text>
</comment>
<dbReference type="EMBL" id="HG992986">
    <property type="protein sequence ID" value="CAE7211727.1"/>
    <property type="molecule type" value="Genomic_DNA"/>
</dbReference>
<evidence type="ECO:0000313" key="8">
    <source>
        <dbReference type="Proteomes" id="UP000472372"/>
    </source>
</evidence>
<dbReference type="InterPro" id="IPR052337">
    <property type="entry name" value="SAT4-like"/>
</dbReference>
<comment type="subcellular location">
    <subcellularLocation>
        <location evidence="1">Membrane</location>
        <topology evidence="1">Multi-pass membrane protein</topology>
    </subcellularLocation>
</comment>
<evidence type="ECO:0000256" key="5">
    <source>
        <dbReference type="ARBA" id="ARBA00038359"/>
    </source>
</evidence>
<sequence>MTSKAEEAARQSTSFSSETVQAVGYATLAIVSVVLVARIALQYARPRKIAAEDYWMAFAYVLFVVQCILYIILSPMRERVRQYTNGDIGPYPRLKKDAYLIGRLIFPALLFFWTILWSVKFGLLLRYRKLFAGLPGLYNRIWWFLVVFCAVALSGNYIAFLTSCETLGSFFGGGKKGGCNNRVRQFVSIWYSFAADTITNIMLIAFPWHLTWNLNMPRGQKSAIRVLFASGIVCIFIATLRAAQITANTIKTHATMDGTWLAVWGMAETAVGKIVIYPSRLCHKKQLNTNSAAVIIGLCPSFAILIRATRKNNKKRSNDGGVFSFHFPTIGSAPTRPKLKKDPNAIDSLWTNTHVSQEELATKQDGMSITTTVHQDNESCGIAR</sequence>
<evidence type="ECO:0000313" key="7">
    <source>
        <dbReference type="EMBL" id="CAE7211727.1"/>
    </source>
</evidence>
<keyword evidence="3" id="KW-1133">Transmembrane helix</keyword>
<evidence type="ECO:0000256" key="4">
    <source>
        <dbReference type="ARBA" id="ARBA00023136"/>
    </source>
</evidence>
<name>A0A6S6WEQ9_9PLEO</name>
<dbReference type="PANTHER" id="PTHR33048">
    <property type="entry name" value="PTH11-LIKE INTEGRAL MEMBRANE PROTEIN (AFU_ORTHOLOGUE AFUA_5G11245)"/>
    <property type="match status" value="1"/>
</dbReference>